<dbReference type="PROSITE" id="PS50235">
    <property type="entry name" value="USP_3"/>
    <property type="match status" value="1"/>
</dbReference>
<dbReference type="AlphaFoldDB" id="A2DHI6"/>
<dbReference type="Pfam" id="PF00443">
    <property type="entry name" value="UCH"/>
    <property type="match status" value="1"/>
</dbReference>
<dbReference type="Gene3D" id="3.30.40.10">
    <property type="entry name" value="Zinc/RING finger domain, C3HC4 (zinc finger)"/>
    <property type="match status" value="1"/>
</dbReference>
<dbReference type="InterPro" id="IPR050164">
    <property type="entry name" value="Peptidase_C19"/>
</dbReference>
<protein>
    <submittedName>
        <fullName evidence="5">Clan CA, family C19, ubiquitin hydrolase-like cysteine peptidase</fullName>
    </submittedName>
</protein>
<dbReference type="VEuPathDB" id="TrichDB:TVAGG3_0302130"/>
<evidence type="ECO:0000256" key="2">
    <source>
        <dbReference type="ARBA" id="ARBA00022771"/>
    </source>
</evidence>
<dbReference type="InterPro" id="IPR028889">
    <property type="entry name" value="USP"/>
</dbReference>
<gene>
    <name evidence="5" type="ORF">TVAG_365420</name>
</gene>
<dbReference type="SMART" id="SM00290">
    <property type="entry name" value="ZnF_UBP"/>
    <property type="match status" value="1"/>
</dbReference>
<dbReference type="eggNOG" id="KOG2026">
    <property type="taxonomic scope" value="Eukaryota"/>
</dbReference>
<dbReference type="Pfam" id="PF02148">
    <property type="entry name" value="zf-UBP"/>
    <property type="match status" value="1"/>
</dbReference>
<dbReference type="SUPFAM" id="SSF57850">
    <property type="entry name" value="RING/U-box"/>
    <property type="match status" value="1"/>
</dbReference>
<keyword evidence="2" id="KW-0863">Zinc-finger</keyword>
<dbReference type="GO" id="GO:0016579">
    <property type="term" value="P:protein deubiquitination"/>
    <property type="evidence" value="ECO:0007669"/>
    <property type="project" value="InterPro"/>
</dbReference>
<dbReference type="Proteomes" id="UP000001542">
    <property type="component" value="Unassembled WGS sequence"/>
</dbReference>
<dbReference type="EMBL" id="DS113201">
    <property type="protein sequence ID" value="EAY20034.1"/>
    <property type="molecule type" value="Genomic_DNA"/>
</dbReference>
<dbReference type="InterPro" id="IPR001607">
    <property type="entry name" value="Znf_UBP"/>
</dbReference>
<name>A2DHI6_TRIV3</name>
<dbReference type="OrthoDB" id="10263353at2759"/>
<dbReference type="PANTHER" id="PTHR24006:SF937">
    <property type="entry name" value="UBIQUITIN CARBOXYL-TERMINAL HYDROLASE"/>
    <property type="match status" value="1"/>
</dbReference>
<keyword evidence="1" id="KW-0479">Metal-binding</keyword>
<dbReference type="InterPro" id="IPR038765">
    <property type="entry name" value="Papain-like_cys_pep_sf"/>
</dbReference>
<evidence type="ECO:0000313" key="6">
    <source>
        <dbReference type="Proteomes" id="UP000001542"/>
    </source>
</evidence>
<accession>A2DHI6</accession>
<keyword evidence="3" id="KW-0862">Zinc</keyword>
<reference evidence="5" key="2">
    <citation type="journal article" date="2007" name="Science">
        <title>Draft genome sequence of the sexually transmitted pathogen Trichomonas vaginalis.</title>
        <authorList>
            <person name="Carlton J.M."/>
            <person name="Hirt R.P."/>
            <person name="Silva J.C."/>
            <person name="Delcher A.L."/>
            <person name="Schatz M."/>
            <person name="Zhao Q."/>
            <person name="Wortman J.R."/>
            <person name="Bidwell S.L."/>
            <person name="Alsmark U.C.M."/>
            <person name="Besteiro S."/>
            <person name="Sicheritz-Ponten T."/>
            <person name="Noel C.J."/>
            <person name="Dacks J.B."/>
            <person name="Foster P.G."/>
            <person name="Simillion C."/>
            <person name="Van de Peer Y."/>
            <person name="Miranda-Saavedra D."/>
            <person name="Barton G.J."/>
            <person name="Westrop G.D."/>
            <person name="Mueller S."/>
            <person name="Dessi D."/>
            <person name="Fiori P.L."/>
            <person name="Ren Q."/>
            <person name="Paulsen I."/>
            <person name="Zhang H."/>
            <person name="Bastida-Corcuera F.D."/>
            <person name="Simoes-Barbosa A."/>
            <person name="Brown M.T."/>
            <person name="Hayes R.D."/>
            <person name="Mukherjee M."/>
            <person name="Okumura C.Y."/>
            <person name="Schneider R."/>
            <person name="Smith A.J."/>
            <person name="Vanacova S."/>
            <person name="Villalvazo M."/>
            <person name="Haas B.J."/>
            <person name="Pertea M."/>
            <person name="Feldblyum T.V."/>
            <person name="Utterback T.R."/>
            <person name="Shu C.L."/>
            <person name="Osoegawa K."/>
            <person name="de Jong P.J."/>
            <person name="Hrdy I."/>
            <person name="Horvathova L."/>
            <person name="Zubacova Z."/>
            <person name="Dolezal P."/>
            <person name="Malik S.B."/>
            <person name="Logsdon J.M. Jr."/>
            <person name="Henze K."/>
            <person name="Gupta A."/>
            <person name="Wang C.C."/>
            <person name="Dunne R.L."/>
            <person name="Upcroft J.A."/>
            <person name="Upcroft P."/>
            <person name="White O."/>
            <person name="Salzberg S.L."/>
            <person name="Tang P."/>
            <person name="Chiu C.-H."/>
            <person name="Lee Y.-S."/>
            <person name="Embley T.M."/>
            <person name="Coombs G.H."/>
            <person name="Mottram J.C."/>
            <person name="Tachezy J."/>
            <person name="Fraser-Liggett C.M."/>
            <person name="Johnson P.J."/>
        </authorList>
    </citation>
    <scope>NUCLEOTIDE SEQUENCE [LARGE SCALE GENOMIC DNA]</scope>
    <source>
        <strain evidence="5">G3</strain>
    </source>
</reference>
<sequence length="425" mass="48687">MFDNKIILPDGYALNQIIDRTVIRFDQDMICCQSMVRENLFMCLECGQIFAGGTVGSPLLLHYGRAAHTIALNLKTNKVVMLPNYQELSDYKEISDIQFASRPTYTDKVINLILQKQKEGIKINNKLFYPGQLLFDLRSKQSSQLSVIRFISRITPLRDFLLLNPQSTPLANELSRYFKQAFNPYGFRDHISPFTLLRSIQTLSNDKYNVQNEVNPVEYFTFILQLLNQEIPGKIVSKLICGKLNFVEDNNGDCNYTSKIINYWSIPLEPYECPLYRNGLEKEKIIPQATLESLLERYNGTQITVKSIGNRQIVQRKMSIHKSSEFLWINVNRIRPASFGLEKLNLHIVHSDDGSIDLSKYGVNAKYDLVSVISHEGDVNSGVYVNYCKNEAGVWLKCGNSDVTNSMFQVAATSQCCHLLYQRRK</sequence>
<reference evidence="5" key="1">
    <citation type="submission" date="2006-10" db="EMBL/GenBank/DDBJ databases">
        <authorList>
            <person name="Amadeo P."/>
            <person name="Zhao Q."/>
            <person name="Wortman J."/>
            <person name="Fraser-Liggett C."/>
            <person name="Carlton J."/>
        </authorList>
    </citation>
    <scope>NUCLEOTIDE SEQUENCE</scope>
    <source>
        <strain evidence="5">G3</strain>
    </source>
</reference>
<dbReference type="Gene3D" id="3.90.70.10">
    <property type="entry name" value="Cysteine proteinases"/>
    <property type="match status" value="1"/>
</dbReference>
<evidence type="ECO:0000256" key="3">
    <source>
        <dbReference type="ARBA" id="ARBA00022833"/>
    </source>
</evidence>
<dbReference type="InParanoid" id="A2DHI6"/>
<keyword evidence="6" id="KW-1185">Reference proteome</keyword>
<proteinExistence type="predicted"/>
<dbReference type="STRING" id="5722.A2DHI6"/>
<dbReference type="InterPro" id="IPR001394">
    <property type="entry name" value="Peptidase_C19_UCH"/>
</dbReference>
<evidence type="ECO:0000259" key="4">
    <source>
        <dbReference type="PROSITE" id="PS50235"/>
    </source>
</evidence>
<dbReference type="GO" id="GO:0008270">
    <property type="term" value="F:zinc ion binding"/>
    <property type="evidence" value="ECO:0007669"/>
    <property type="project" value="UniProtKB-KW"/>
</dbReference>
<dbReference type="VEuPathDB" id="TrichDB:TVAG_365420"/>
<dbReference type="PANTHER" id="PTHR24006">
    <property type="entry name" value="UBIQUITIN CARBOXYL-TERMINAL HYDROLASE"/>
    <property type="match status" value="1"/>
</dbReference>
<dbReference type="FunCoup" id="A2DHI6">
    <property type="interactions" value="734"/>
</dbReference>
<evidence type="ECO:0000313" key="5">
    <source>
        <dbReference type="EMBL" id="EAY20034.1"/>
    </source>
</evidence>
<dbReference type="GO" id="GO:0004843">
    <property type="term" value="F:cysteine-type deubiquitinase activity"/>
    <property type="evidence" value="ECO:0007669"/>
    <property type="project" value="InterPro"/>
</dbReference>
<dbReference type="InterPro" id="IPR013083">
    <property type="entry name" value="Znf_RING/FYVE/PHD"/>
</dbReference>
<dbReference type="OMA" id="PQFLIFH"/>
<keyword evidence="5" id="KW-0378">Hydrolase</keyword>
<organism evidence="5 6">
    <name type="scientific">Trichomonas vaginalis (strain ATCC PRA-98 / G3)</name>
    <dbReference type="NCBI Taxonomy" id="412133"/>
    <lineage>
        <taxon>Eukaryota</taxon>
        <taxon>Metamonada</taxon>
        <taxon>Parabasalia</taxon>
        <taxon>Trichomonadida</taxon>
        <taxon>Trichomonadidae</taxon>
        <taxon>Trichomonas</taxon>
    </lineage>
</organism>
<dbReference type="SUPFAM" id="SSF54001">
    <property type="entry name" value="Cysteine proteinases"/>
    <property type="match status" value="1"/>
</dbReference>
<dbReference type="KEGG" id="tva:5465579"/>
<evidence type="ECO:0000256" key="1">
    <source>
        <dbReference type="ARBA" id="ARBA00022723"/>
    </source>
</evidence>
<dbReference type="RefSeq" id="XP_001581020.1">
    <property type="nucleotide sequence ID" value="XM_001580970.1"/>
</dbReference>
<dbReference type="SMR" id="A2DHI6"/>
<feature type="domain" description="USP" evidence="4">
    <location>
        <begin position="132"/>
        <end position="424"/>
    </location>
</feature>